<keyword evidence="2" id="KW-1185">Reference proteome</keyword>
<proteinExistence type="predicted"/>
<organism evidence="1 2">
    <name type="scientific">Liquidambar formosana</name>
    <name type="common">Formosan gum</name>
    <dbReference type="NCBI Taxonomy" id="63359"/>
    <lineage>
        <taxon>Eukaryota</taxon>
        <taxon>Viridiplantae</taxon>
        <taxon>Streptophyta</taxon>
        <taxon>Embryophyta</taxon>
        <taxon>Tracheophyta</taxon>
        <taxon>Spermatophyta</taxon>
        <taxon>Magnoliopsida</taxon>
        <taxon>eudicotyledons</taxon>
        <taxon>Gunneridae</taxon>
        <taxon>Pentapetalae</taxon>
        <taxon>Saxifragales</taxon>
        <taxon>Altingiaceae</taxon>
        <taxon>Liquidambar</taxon>
    </lineage>
</organism>
<dbReference type="AlphaFoldDB" id="A0AAP0RHF6"/>
<reference evidence="1 2" key="1">
    <citation type="journal article" date="2024" name="Plant J.">
        <title>Genome sequences and population genomics reveal climatic adaptation and genomic divergence between two closely related sweetgum species.</title>
        <authorList>
            <person name="Xu W.Q."/>
            <person name="Ren C.Q."/>
            <person name="Zhang X.Y."/>
            <person name="Comes H.P."/>
            <person name="Liu X.H."/>
            <person name="Li Y.G."/>
            <person name="Kettle C.J."/>
            <person name="Jalonen R."/>
            <person name="Gaisberger H."/>
            <person name="Ma Y.Z."/>
            <person name="Qiu Y.X."/>
        </authorList>
    </citation>
    <scope>NUCLEOTIDE SEQUENCE [LARGE SCALE GENOMIC DNA]</scope>
    <source>
        <strain evidence="1">Hangzhou</strain>
    </source>
</reference>
<sequence>MIERINWSFQLPHSRNIEKATSRPSETNVPLEYSIEEGLSYVASGVGKPLYFDEATIQRERINFAGACVEISVEDDIPDYFDLVMNSNEWTIVFKRNKSTKDKETTSSSPLALNKIEVPDSHRGSKVVHNMTQFAYPHHCQYGFGKA</sequence>
<evidence type="ECO:0000313" key="2">
    <source>
        <dbReference type="Proteomes" id="UP001415857"/>
    </source>
</evidence>
<evidence type="ECO:0000313" key="1">
    <source>
        <dbReference type="EMBL" id="KAK9277894.1"/>
    </source>
</evidence>
<gene>
    <name evidence="1" type="ORF">L1049_027451</name>
</gene>
<dbReference type="Proteomes" id="UP001415857">
    <property type="component" value="Unassembled WGS sequence"/>
</dbReference>
<name>A0AAP0RHF6_LIQFO</name>
<comment type="caution">
    <text evidence="1">The sequence shown here is derived from an EMBL/GenBank/DDBJ whole genome shotgun (WGS) entry which is preliminary data.</text>
</comment>
<dbReference type="EMBL" id="JBBPBK010000009">
    <property type="protein sequence ID" value="KAK9277894.1"/>
    <property type="molecule type" value="Genomic_DNA"/>
</dbReference>
<accession>A0AAP0RHF6</accession>
<protein>
    <submittedName>
        <fullName evidence="1">Uncharacterized protein</fullName>
    </submittedName>
</protein>